<dbReference type="GO" id="GO:0009164">
    <property type="term" value="P:nucleoside catabolic process"/>
    <property type="evidence" value="ECO:0007669"/>
    <property type="project" value="InterPro"/>
</dbReference>
<comment type="function">
    <text evidence="6">Catalyzes the irreversible cleavage of the glycosidic bond in both 5'-methylthioadenosine (MTA) and S-adenosylhomocysteine (SAH/AdoHcy) to adenine and the corresponding thioribose, 5'-methylthioribose and S-ribosylhomocysteine, respectively. Also cleaves 5'-deoxyadenosine, a toxic by-product of radical S-adenosylmethionine (SAM) enzymes, into 5-deoxyribose and adenine.</text>
</comment>
<comment type="similarity">
    <text evidence="6">Belongs to the PNP/UDP phosphorylase family. MtnN subfamily.</text>
</comment>
<dbReference type="Pfam" id="PF01048">
    <property type="entry name" value="PNP_UDP_1"/>
    <property type="match status" value="1"/>
</dbReference>
<dbReference type="HAMAP" id="MF_01684">
    <property type="entry name" value="Salvage_MtnN"/>
    <property type="match status" value="1"/>
</dbReference>
<dbReference type="Proteomes" id="UP000199433">
    <property type="component" value="Unassembled WGS sequence"/>
</dbReference>
<gene>
    <name evidence="6" type="primary">mtnN</name>
    <name evidence="8" type="ORF">SAMN04488098_10037</name>
</gene>
<dbReference type="PANTHER" id="PTHR46832">
    <property type="entry name" value="5'-METHYLTHIOADENOSINE/S-ADENOSYLHOMOCYSTEINE NUCLEOSIDASE"/>
    <property type="match status" value="1"/>
</dbReference>
<dbReference type="NCBIfam" id="TIGR01704">
    <property type="entry name" value="MTA_SAH-Nsdase"/>
    <property type="match status" value="1"/>
</dbReference>
<keyword evidence="3 6" id="KW-0378">Hydrolase</keyword>
<evidence type="ECO:0000256" key="4">
    <source>
        <dbReference type="ARBA" id="ARBA00023167"/>
    </source>
</evidence>
<dbReference type="InterPro" id="IPR035994">
    <property type="entry name" value="Nucleoside_phosphorylase_sf"/>
</dbReference>
<dbReference type="EMBL" id="FNFK01000003">
    <property type="protein sequence ID" value="SDJ72526.1"/>
    <property type="molecule type" value="Genomic_DNA"/>
</dbReference>
<dbReference type="AlphaFoldDB" id="A0A1G8W347"/>
<dbReference type="Gene3D" id="3.40.50.1580">
    <property type="entry name" value="Nucleoside phosphorylase domain"/>
    <property type="match status" value="1"/>
</dbReference>
<dbReference type="GO" id="GO:0008930">
    <property type="term" value="F:methylthioadenosine nucleosidase activity"/>
    <property type="evidence" value="ECO:0007669"/>
    <property type="project" value="UniProtKB-UniRule"/>
</dbReference>
<feature type="domain" description="Nucleoside phosphorylase" evidence="7">
    <location>
        <begin position="2"/>
        <end position="227"/>
    </location>
</feature>
<evidence type="ECO:0000256" key="1">
    <source>
        <dbReference type="ARBA" id="ARBA00004945"/>
    </source>
</evidence>
<name>A0A1G8W347_9LACT</name>
<comment type="catalytic activity">
    <reaction evidence="6">
        <text>S-methyl-5'-thioadenosine + H2O = 5-(methylsulfanyl)-D-ribose + adenine</text>
        <dbReference type="Rhea" id="RHEA:13617"/>
        <dbReference type="ChEBI" id="CHEBI:15377"/>
        <dbReference type="ChEBI" id="CHEBI:16708"/>
        <dbReference type="ChEBI" id="CHEBI:17509"/>
        <dbReference type="ChEBI" id="CHEBI:78440"/>
        <dbReference type="EC" id="3.2.2.9"/>
    </reaction>
</comment>
<dbReference type="FunFam" id="3.40.50.1580:FF:000001">
    <property type="entry name" value="MTA/SAH nucleosidase family protein"/>
    <property type="match status" value="1"/>
</dbReference>
<dbReference type="STRING" id="426701.SAMN04488098_10037"/>
<dbReference type="GO" id="GO:0008782">
    <property type="term" value="F:adenosylhomocysteine nucleosidase activity"/>
    <property type="evidence" value="ECO:0007669"/>
    <property type="project" value="UniProtKB-UniRule"/>
</dbReference>
<evidence type="ECO:0000256" key="2">
    <source>
        <dbReference type="ARBA" id="ARBA00022605"/>
    </source>
</evidence>
<evidence type="ECO:0000256" key="6">
    <source>
        <dbReference type="HAMAP-Rule" id="MF_01684"/>
    </source>
</evidence>
<dbReference type="UniPathway" id="UPA00904">
    <property type="reaction ID" value="UER00871"/>
</dbReference>
<dbReference type="GO" id="GO:0019284">
    <property type="term" value="P:L-methionine salvage from S-adenosylmethionine"/>
    <property type="evidence" value="ECO:0007669"/>
    <property type="project" value="TreeGrafter"/>
</dbReference>
<evidence type="ECO:0000256" key="3">
    <source>
        <dbReference type="ARBA" id="ARBA00022801"/>
    </source>
</evidence>
<evidence type="ECO:0000256" key="5">
    <source>
        <dbReference type="ARBA" id="ARBA00050313"/>
    </source>
</evidence>
<evidence type="ECO:0000259" key="7">
    <source>
        <dbReference type="Pfam" id="PF01048"/>
    </source>
</evidence>
<comment type="catalytic activity">
    <reaction evidence="5">
        <text>5'-deoxyadenosine + H2O = 5-deoxy-D-ribose + adenine</text>
        <dbReference type="Rhea" id="RHEA:29859"/>
        <dbReference type="ChEBI" id="CHEBI:15377"/>
        <dbReference type="ChEBI" id="CHEBI:16708"/>
        <dbReference type="ChEBI" id="CHEBI:17319"/>
        <dbReference type="ChEBI" id="CHEBI:149540"/>
        <dbReference type="EC" id="3.2.2.9"/>
    </reaction>
    <physiologicalReaction direction="left-to-right" evidence="5">
        <dbReference type="Rhea" id="RHEA:29860"/>
    </physiologicalReaction>
</comment>
<comment type="catalytic activity">
    <reaction evidence="6">
        <text>S-adenosyl-L-homocysteine + H2O = S-(5-deoxy-D-ribos-5-yl)-L-homocysteine + adenine</text>
        <dbReference type="Rhea" id="RHEA:17805"/>
        <dbReference type="ChEBI" id="CHEBI:15377"/>
        <dbReference type="ChEBI" id="CHEBI:16708"/>
        <dbReference type="ChEBI" id="CHEBI:57856"/>
        <dbReference type="ChEBI" id="CHEBI:58195"/>
        <dbReference type="EC" id="3.2.2.9"/>
    </reaction>
</comment>
<feature type="binding site" evidence="6">
    <location>
        <begin position="173"/>
        <end position="174"/>
    </location>
    <ligand>
        <name>substrate</name>
    </ligand>
</feature>
<dbReference type="NCBIfam" id="NF004079">
    <property type="entry name" value="PRK05584.1"/>
    <property type="match status" value="1"/>
</dbReference>
<feature type="active site" description="Proton donor" evidence="6">
    <location>
        <position position="197"/>
    </location>
</feature>
<dbReference type="SUPFAM" id="SSF53167">
    <property type="entry name" value="Purine and uridine phosphorylases"/>
    <property type="match status" value="1"/>
</dbReference>
<sequence>MKLGIIAAMEQEIRLLTDRLTDMSQSEIANQTFFEGKIGQTNVVLVQSGIGKVNAAIATTLLINRFKADTVINTGSAGGIGEGLRVGDLVISTRLSYNDADARAFGYAFGQIPQMPEYYEADAGTVKVLKTAALKTEWTVKDGLIVSGDSFISNVSAIQQIKAYFSDALVTEMEGTAVAQTCYQFDIPFAVVRAVSDVADEEASVSFNEFIESAGKKSAEMVLRYIELAAENDSVDSSSI</sequence>
<dbReference type="PANTHER" id="PTHR46832:SF1">
    <property type="entry name" value="5'-METHYLTHIOADENOSINE_S-ADENOSYLHOMOCYSTEINE NUCLEOSIDASE"/>
    <property type="match status" value="1"/>
</dbReference>
<evidence type="ECO:0000313" key="8">
    <source>
        <dbReference type="EMBL" id="SDJ72526.1"/>
    </source>
</evidence>
<keyword evidence="4 6" id="KW-0486">Methionine biosynthesis</keyword>
<feature type="active site" description="Proton acceptor" evidence="6">
    <location>
        <position position="12"/>
    </location>
</feature>
<accession>A0A1G8W347</accession>
<keyword evidence="2 6" id="KW-0028">Amino-acid biosynthesis</keyword>
<organism evidence="8 9">
    <name type="scientific">Alkalibacterium thalassium</name>
    <dbReference type="NCBI Taxonomy" id="426701"/>
    <lineage>
        <taxon>Bacteria</taxon>
        <taxon>Bacillati</taxon>
        <taxon>Bacillota</taxon>
        <taxon>Bacilli</taxon>
        <taxon>Lactobacillales</taxon>
        <taxon>Carnobacteriaceae</taxon>
        <taxon>Alkalibacterium</taxon>
    </lineage>
</organism>
<evidence type="ECO:0000313" key="9">
    <source>
        <dbReference type="Proteomes" id="UP000199433"/>
    </source>
</evidence>
<reference evidence="9" key="1">
    <citation type="submission" date="2016-10" db="EMBL/GenBank/DDBJ databases">
        <authorList>
            <person name="Varghese N."/>
            <person name="Submissions S."/>
        </authorList>
    </citation>
    <scope>NUCLEOTIDE SEQUENCE [LARGE SCALE GENOMIC DNA]</scope>
    <source>
        <strain evidence="9">DSM 19181</strain>
    </source>
</reference>
<keyword evidence="9" id="KW-1185">Reference proteome</keyword>
<protein>
    <recommendedName>
        <fullName evidence="6">5'-methylthioadenosine/S-adenosylhomocysteine nucleosidase</fullName>
        <shortName evidence="6">MTA/SAH nucleosidase</shortName>
        <shortName evidence="6">MTAN</shortName>
        <ecNumber evidence="6">3.2.2.9</ecNumber>
    </recommendedName>
    <alternativeName>
        <fullName evidence="6">5'-deoxyadenosine nucleosidase</fullName>
        <shortName evidence="6">DOA nucleosidase</shortName>
        <shortName evidence="6">dAdo nucleosidase</shortName>
    </alternativeName>
    <alternativeName>
        <fullName evidence="6">5'-methylthioadenosine nucleosidase</fullName>
        <shortName evidence="6">MTA nucleosidase</shortName>
    </alternativeName>
    <alternativeName>
        <fullName evidence="6">S-adenosylhomocysteine nucleosidase</fullName>
        <shortName evidence="6">AdoHcy nucleosidase</shortName>
        <shortName evidence="6">SAH nucleosidase</shortName>
        <shortName evidence="6">SRH nucleosidase</shortName>
    </alternativeName>
</protein>
<feature type="binding site" evidence="6">
    <location>
        <position position="152"/>
    </location>
    <ligand>
        <name>substrate</name>
    </ligand>
</feature>
<dbReference type="InterPro" id="IPR010049">
    <property type="entry name" value="MTA_SAH_Nsdase"/>
</dbReference>
<dbReference type="InterPro" id="IPR000845">
    <property type="entry name" value="Nucleoside_phosphorylase_d"/>
</dbReference>
<proteinExistence type="inferred from homology"/>
<dbReference type="GO" id="GO:0019509">
    <property type="term" value="P:L-methionine salvage from methylthioadenosine"/>
    <property type="evidence" value="ECO:0007669"/>
    <property type="project" value="UniProtKB-UniRule"/>
</dbReference>
<dbReference type="RefSeq" id="WP_091264539.1">
    <property type="nucleotide sequence ID" value="NZ_FNFK01000003.1"/>
</dbReference>
<feature type="binding site" evidence="6">
    <location>
        <position position="78"/>
    </location>
    <ligand>
        <name>substrate</name>
    </ligand>
</feature>
<dbReference type="OrthoDB" id="9792278at2"/>
<dbReference type="EC" id="3.2.2.9" evidence="6"/>
<dbReference type="CDD" id="cd09008">
    <property type="entry name" value="MTAN"/>
    <property type="match status" value="1"/>
</dbReference>
<dbReference type="GO" id="GO:0005829">
    <property type="term" value="C:cytosol"/>
    <property type="evidence" value="ECO:0007669"/>
    <property type="project" value="TreeGrafter"/>
</dbReference>
<comment type="pathway">
    <text evidence="1 6">Amino-acid biosynthesis; L-methionine biosynthesis via salvage pathway; S-methyl-5-thio-alpha-D-ribose 1-phosphate from S-methyl-5'-thioadenosine (hydrolase route): step 1/2.</text>
</comment>